<dbReference type="GO" id="GO:0005295">
    <property type="term" value="F:neutral L-amino acid:sodium symporter activity"/>
    <property type="evidence" value="ECO:0007669"/>
    <property type="project" value="TreeGrafter"/>
</dbReference>
<sequence length="413" mass="43438">MSSSRIFNSLLFKIIVAILLGIVCSFFFPEWLARVFVTFNSLFSGFLGFFVPVLIFALITPAIASLGRGASKWLGVTVGIAYASTVISGLIAYGVAVGTYSWLLADQQLFEAADIDEGGLAPYFTIEMDPPFAVMSALLLAFTVGIAMTAVKSDTLMSAADELRSVIMKVIEKFVIPLLPPFIFGMFLSMGMNGNLTETLSAFLKVLVLATLMTWVILILQFLLAGSYAGVNPFRALKNMLPAYFTALGTSSSAATIPVTLKSTRNNGVSESVAGFVVPLGATVHLSGSMMKIGLFAFAVMYLTGAELTFGMALGFILMLGIMMVAAPGVPGGAIMAAVGLLQSQLGFDESQIALMIAAYVAIDSFGTACNVTGDGAIALTVNKMARGDIGGEKYNDPMPGAETAHADADTAR</sequence>
<evidence type="ECO:0000313" key="8">
    <source>
        <dbReference type="Proteomes" id="UP000426857"/>
    </source>
</evidence>
<keyword evidence="3 6" id="KW-0812">Transmembrane</keyword>
<evidence type="ECO:0000256" key="1">
    <source>
        <dbReference type="ARBA" id="ARBA00004141"/>
    </source>
</evidence>
<keyword evidence="2" id="KW-0813">Transport</keyword>
<evidence type="ECO:0000256" key="4">
    <source>
        <dbReference type="ARBA" id="ARBA00022989"/>
    </source>
</evidence>
<dbReference type="Proteomes" id="UP000426857">
    <property type="component" value="Chromosome"/>
</dbReference>
<proteinExistence type="predicted"/>
<feature type="transmembrane region" description="Helical" evidence="6">
    <location>
        <begin position="241"/>
        <end position="261"/>
    </location>
</feature>
<dbReference type="RefSeq" id="WP_155869083.1">
    <property type="nucleotide sequence ID" value="NZ_CP046322.1"/>
</dbReference>
<comment type="subcellular location">
    <subcellularLocation>
        <location evidence="1">Membrane</location>
        <topology evidence="1">Multi-pass membrane protein</topology>
    </subcellularLocation>
</comment>
<gene>
    <name evidence="7" type="ORF">FOB82_07375</name>
</gene>
<dbReference type="AlphaFoldDB" id="A0A6B8TPY2"/>
<feature type="transmembrane region" description="Helical" evidence="6">
    <location>
        <begin position="273"/>
        <end position="304"/>
    </location>
</feature>
<reference evidence="7 8" key="1">
    <citation type="submission" date="2019-11" db="EMBL/GenBank/DDBJ databases">
        <title>FDA dAtabase for Regulatory Grade micrObial Sequences (FDA-ARGOS): Supporting development and validation of Infectious Disease Dx tests.</title>
        <authorList>
            <person name="Kerrigan L."/>
            <person name="Long C."/>
            <person name="Tallon L."/>
            <person name="Sadzewicz L."/>
            <person name="Vavikolanu K."/>
            <person name="Mehta A."/>
            <person name="Aluvathingal J."/>
            <person name="Nadendla S."/>
            <person name="Yan Y."/>
            <person name="Sichtig H."/>
        </authorList>
    </citation>
    <scope>NUCLEOTIDE SEQUENCE [LARGE SCALE GENOMIC DNA]</scope>
    <source>
        <strain evidence="7 8">FDAARGOS_674</strain>
    </source>
</reference>
<dbReference type="KEGG" id="cxe:FOB82_07375"/>
<feature type="transmembrane region" description="Helical" evidence="6">
    <location>
        <begin position="202"/>
        <end position="229"/>
    </location>
</feature>
<feature type="transmembrane region" description="Helical" evidence="6">
    <location>
        <begin position="171"/>
        <end position="190"/>
    </location>
</feature>
<protein>
    <submittedName>
        <fullName evidence="7">Cation:dicarboxylase symporter family transporter</fullName>
    </submittedName>
</protein>
<dbReference type="Gene3D" id="1.10.3860.10">
    <property type="entry name" value="Sodium:dicarboxylate symporter"/>
    <property type="match status" value="1"/>
</dbReference>
<dbReference type="PRINTS" id="PR00173">
    <property type="entry name" value="EDTRNSPORT"/>
</dbReference>
<keyword evidence="5 6" id="KW-0472">Membrane</keyword>
<name>A0A6B8TPY2_9CORY</name>
<evidence type="ECO:0000256" key="6">
    <source>
        <dbReference type="SAM" id="Phobius"/>
    </source>
</evidence>
<keyword evidence="4 6" id="KW-1133">Transmembrane helix</keyword>
<feature type="transmembrane region" description="Helical" evidence="6">
    <location>
        <begin position="132"/>
        <end position="151"/>
    </location>
</feature>
<evidence type="ECO:0000256" key="2">
    <source>
        <dbReference type="ARBA" id="ARBA00022448"/>
    </source>
</evidence>
<evidence type="ECO:0000313" key="7">
    <source>
        <dbReference type="EMBL" id="QGS34801.1"/>
    </source>
</evidence>
<dbReference type="SUPFAM" id="SSF118215">
    <property type="entry name" value="Proton glutamate symport protein"/>
    <property type="match status" value="1"/>
</dbReference>
<dbReference type="InterPro" id="IPR001991">
    <property type="entry name" value="Na-dicarboxylate_symporter"/>
</dbReference>
<accession>A0A6B8TPY2</accession>
<dbReference type="EMBL" id="CP046322">
    <property type="protein sequence ID" value="QGS34801.1"/>
    <property type="molecule type" value="Genomic_DNA"/>
</dbReference>
<dbReference type="GO" id="GO:0032329">
    <property type="term" value="P:serine transport"/>
    <property type="evidence" value="ECO:0007669"/>
    <property type="project" value="TreeGrafter"/>
</dbReference>
<feature type="transmembrane region" description="Helical" evidence="6">
    <location>
        <begin position="316"/>
        <end position="342"/>
    </location>
</feature>
<dbReference type="PANTHER" id="PTHR42865">
    <property type="entry name" value="PROTON/GLUTAMATE-ASPARTATE SYMPORTER"/>
    <property type="match status" value="1"/>
</dbReference>
<feature type="transmembrane region" description="Helical" evidence="6">
    <location>
        <begin position="7"/>
        <end position="29"/>
    </location>
</feature>
<dbReference type="InterPro" id="IPR036458">
    <property type="entry name" value="Na:dicarbo_symporter_sf"/>
</dbReference>
<feature type="transmembrane region" description="Helical" evidence="6">
    <location>
        <begin position="41"/>
        <end position="66"/>
    </location>
</feature>
<dbReference type="PANTHER" id="PTHR42865:SF8">
    <property type="entry name" value="SERINE_THREONINE TRANSPORTER SSTT"/>
    <property type="match status" value="1"/>
</dbReference>
<feature type="transmembrane region" description="Helical" evidence="6">
    <location>
        <begin position="73"/>
        <end position="96"/>
    </location>
</feature>
<evidence type="ECO:0000256" key="3">
    <source>
        <dbReference type="ARBA" id="ARBA00022692"/>
    </source>
</evidence>
<organism evidence="7 8">
    <name type="scientific">Corynebacterium xerosis</name>
    <dbReference type="NCBI Taxonomy" id="1725"/>
    <lineage>
        <taxon>Bacteria</taxon>
        <taxon>Bacillati</taxon>
        <taxon>Actinomycetota</taxon>
        <taxon>Actinomycetes</taxon>
        <taxon>Mycobacteriales</taxon>
        <taxon>Corynebacteriaceae</taxon>
        <taxon>Corynebacterium</taxon>
    </lineage>
</organism>
<dbReference type="Pfam" id="PF00375">
    <property type="entry name" value="SDF"/>
    <property type="match status" value="1"/>
</dbReference>
<evidence type="ECO:0000256" key="5">
    <source>
        <dbReference type="ARBA" id="ARBA00023136"/>
    </source>
</evidence>
<dbReference type="GO" id="GO:0005886">
    <property type="term" value="C:plasma membrane"/>
    <property type="evidence" value="ECO:0007669"/>
    <property type="project" value="TreeGrafter"/>
</dbReference>